<feature type="region of interest" description="Disordered" evidence="3">
    <location>
        <begin position="106"/>
        <end position="133"/>
    </location>
</feature>
<protein>
    <recommendedName>
        <fullName evidence="6">Septation initiation network scaffold protein cdc11</fullName>
    </recommendedName>
</protein>
<dbReference type="SUPFAM" id="SSF52047">
    <property type="entry name" value="RNI-like"/>
    <property type="match status" value="1"/>
</dbReference>
<keyword evidence="2" id="KW-0677">Repeat</keyword>
<feature type="region of interest" description="Disordered" evidence="3">
    <location>
        <begin position="615"/>
        <end position="645"/>
    </location>
</feature>
<name>A0A8H7EYV3_AGABI</name>
<dbReference type="GO" id="GO:0035591">
    <property type="term" value="F:signaling adaptor activity"/>
    <property type="evidence" value="ECO:0007669"/>
    <property type="project" value="TreeGrafter"/>
</dbReference>
<keyword evidence="1" id="KW-0433">Leucine-rich repeat</keyword>
<dbReference type="InterPro" id="IPR001611">
    <property type="entry name" value="Leu-rich_rpt"/>
</dbReference>
<feature type="region of interest" description="Disordered" evidence="3">
    <location>
        <begin position="402"/>
        <end position="479"/>
    </location>
</feature>
<accession>A0A8H7EYV3</accession>
<reference evidence="4 5" key="1">
    <citation type="journal article" name="Sci. Rep.">
        <title>Telomere-to-telomere assembled and centromere annotated genomes of the two main subspecies of the button mushroom Agaricus bisporus reveal especially polymorphic chromosome ends.</title>
        <authorList>
            <person name="Sonnenberg A.S.M."/>
            <person name="Sedaghat-Telgerd N."/>
            <person name="Lavrijssen B."/>
            <person name="Ohm R.A."/>
            <person name="Hendrickx P.M."/>
            <person name="Scholtmeijer K."/>
            <person name="Baars J.J.P."/>
            <person name="van Peer A."/>
        </authorList>
    </citation>
    <scope>NUCLEOTIDE SEQUENCE [LARGE SCALE GENOMIC DNA]</scope>
    <source>
        <strain evidence="4 5">H119_p4</strain>
    </source>
</reference>
<feature type="compositionally biased region" description="Polar residues" evidence="3">
    <location>
        <begin position="402"/>
        <end position="412"/>
    </location>
</feature>
<gene>
    <name evidence="4" type="ORF">Agabi119p4_7352</name>
</gene>
<dbReference type="GO" id="GO:1902412">
    <property type="term" value="P:regulation of mitotic cytokinesis"/>
    <property type="evidence" value="ECO:0007669"/>
    <property type="project" value="TreeGrafter"/>
</dbReference>
<dbReference type="Gene3D" id="3.80.10.10">
    <property type="entry name" value="Ribonuclease Inhibitor"/>
    <property type="match status" value="3"/>
</dbReference>
<dbReference type="Proteomes" id="UP000629468">
    <property type="component" value="Unassembled WGS sequence"/>
</dbReference>
<proteinExistence type="predicted"/>
<evidence type="ECO:0000256" key="3">
    <source>
        <dbReference type="SAM" id="MobiDB-lite"/>
    </source>
</evidence>
<feature type="compositionally biased region" description="Low complexity" evidence="3">
    <location>
        <begin position="444"/>
        <end position="457"/>
    </location>
</feature>
<evidence type="ECO:0000313" key="4">
    <source>
        <dbReference type="EMBL" id="KAF7768109.1"/>
    </source>
</evidence>
<evidence type="ECO:0000313" key="5">
    <source>
        <dbReference type="Proteomes" id="UP000629468"/>
    </source>
</evidence>
<feature type="compositionally biased region" description="Basic and acidic residues" evidence="3">
    <location>
        <begin position="615"/>
        <end position="626"/>
    </location>
</feature>
<evidence type="ECO:0000256" key="1">
    <source>
        <dbReference type="ARBA" id="ARBA00022614"/>
    </source>
</evidence>
<sequence>MSIPGWQTEELQDEWVDLEPTDGNDEEFDQSFGTHSLSFTSPLATHIHSNIHHVIHTSSANSSTHAAGTFLIREDVPDAPLLPKTPGRKKGLGKDIFTPLPLERMFEPPSPPESRLLPSDSAGPHPCYASGRGEVADTNVPEIAPSKHNSAVGCQFTFSIPKNLTIAHSTFPHAQSTPTPPIVFQPRLPATDPRLRLFQFQYDTYTREHLSAMVDSIAANNASVTGTTPSPSTFTHRLSRVSELTASASVADVSHLRSAKRVKLSPLSDYHGVDDGPQAVQSRPKLLGKDYLGESKQLMQQIKSARDFSTISTSVSTPSSASLTSQTEIPGLPESRALLATEISPHYFEVLSDEGIGLSTSSNSFGSKQSQYSPSSYRKQAEALMAQIKKDVKQKHVVSDGTASSLMNSGNGNKDVIFPQLPPGGMVPNIRSTNIDKEPTRIKASPPVSRRSSSTRSTSRRTDSRSSVASRGASSINPQDLAKALSKASLTERPLSHSSIDAFIHEEPGPPSPAPPSFPLASVGICAAEDMNRFVSSSTAAGTAVTAGSAPSFVKHPGPAHIRTIAPQDIPLLPDRFGDMIFDKVNSRWIRNAVGDMAHLLDELSDDPFIDIESFRDESRGERDGDGDGDVNASEESEDETARQGLYSVVNEMNRIEEQSEVDDEEVDLMSFSTDASSHVVSVMTGVDPDAIEEDTGTTDSEDNLELVQPNTRPLEFDSEDDDLQTDVPKIVIAQETDLALPSNPVPPSIPPPIVTPHRSDGVSLMTPAVRSALRNNGPTPTPTSALKDPNRFKYQTPVEQKNQRRSVSFSDGRLDGPIQGLHDSSDSVTIPFSSNESNADINITSELVPSARSKRIEEMMNALEDSESSGHLPSKGSSIRIPEFQALQPNEFNSKENPGRANETFLTECSFGVAHDRLVTVITDIQPFEPNWEGLTSINLSRKHLESVARLKEFLPRLDLLSLNSNRLAWLSGVPGSVRTLSVASNCLTGLTSFAHLSNIESLDISRNDIDSLRQLESLRHLRELKADYNKILDLDGLQNMDGLIKLSLQGNLIQSVDLSKFKWKRLEMINISQNRLERITGVEMLQSLVALNLDNNCLRTLEVDGSTPRLRILRLSGNRLRQVDVGAFTNLRTLYADNNSLTHLVKLNRLTKLENLSLRNQSGRGLNLLTRDVRDVKRLYLSGNPLQSTFISEACYNMIYLEVAACRLTALPEDMGKLTPNLRVLNLNYNFLDDARPLEGLRRLEKLTIIGSRLQKTKPLIRLVQRMPDIEMLDFRMNPCTLGWYLPLLVKDVPGALQPSESKGSIGGGGERGNDAEGKISNSWQELDAKFRRDLPDELYIGRLAYRGLVMRACKRIRMLDGVGVSDKEHAKAQKLLVGILNKTKGRDKTSGTEGLGS</sequence>
<dbReference type="GO" id="GO:0061499">
    <property type="term" value="C:outer plaque of mitotic spindle pole body"/>
    <property type="evidence" value="ECO:0007669"/>
    <property type="project" value="TreeGrafter"/>
</dbReference>
<evidence type="ECO:0008006" key="6">
    <source>
        <dbReference type="Google" id="ProtNLM"/>
    </source>
</evidence>
<dbReference type="EMBL" id="JABXXO010000010">
    <property type="protein sequence ID" value="KAF7768109.1"/>
    <property type="molecule type" value="Genomic_DNA"/>
</dbReference>
<dbReference type="InterPro" id="IPR052574">
    <property type="entry name" value="CDIRP"/>
</dbReference>
<dbReference type="InterPro" id="IPR032675">
    <property type="entry name" value="LRR_dom_sf"/>
</dbReference>
<dbReference type="InterPro" id="IPR003591">
    <property type="entry name" value="Leu-rich_rpt_typical-subtyp"/>
</dbReference>
<dbReference type="PROSITE" id="PS51450">
    <property type="entry name" value="LRR"/>
    <property type="match status" value="4"/>
</dbReference>
<feature type="compositionally biased region" description="Low complexity" evidence="3">
    <location>
        <begin position="465"/>
        <end position="475"/>
    </location>
</feature>
<comment type="caution">
    <text evidence="4">The sequence shown here is derived from an EMBL/GenBank/DDBJ whole genome shotgun (WGS) entry which is preliminary data.</text>
</comment>
<evidence type="ECO:0000256" key="2">
    <source>
        <dbReference type="ARBA" id="ARBA00022737"/>
    </source>
</evidence>
<dbReference type="PANTHER" id="PTHR47566">
    <property type="match status" value="1"/>
</dbReference>
<feature type="compositionally biased region" description="Acidic residues" evidence="3">
    <location>
        <begin position="627"/>
        <end position="639"/>
    </location>
</feature>
<dbReference type="SUPFAM" id="SSF52058">
    <property type="entry name" value="L domain-like"/>
    <property type="match status" value="1"/>
</dbReference>
<dbReference type="GO" id="GO:0031028">
    <property type="term" value="P:septation initiation signaling"/>
    <property type="evidence" value="ECO:0007669"/>
    <property type="project" value="TreeGrafter"/>
</dbReference>
<dbReference type="SMART" id="SM00369">
    <property type="entry name" value="LRR_TYP"/>
    <property type="match status" value="4"/>
</dbReference>
<dbReference type="PANTHER" id="PTHR47566:SF1">
    <property type="entry name" value="PROTEIN NUD1"/>
    <property type="match status" value="1"/>
</dbReference>
<dbReference type="SMART" id="SM00365">
    <property type="entry name" value="LRR_SD22"/>
    <property type="match status" value="5"/>
</dbReference>
<organism evidence="4 5">
    <name type="scientific">Agaricus bisporus var. burnettii</name>
    <dbReference type="NCBI Taxonomy" id="192524"/>
    <lineage>
        <taxon>Eukaryota</taxon>
        <taxon>Fungi</taxon>
        <taxon>Dikarya</taxon>
        <taxon>Basidiomycota</taxon>
        <taxon>Agaricomycotina</taxon>
        <taxon>Agaricomycetes</taxon>
        <taxon>Agaricomycetidae</taxon>
        <taxon>Agaricales</taxon>
        <taxon>Agaricineae</taxon>
        <taxon>Agaricaceae</taxon>
        <taxon>Agaricus</taxon>
    </lineage>
</organism>